<dbReference type="InterPro" id="IPR010730">
    <property type="entry name" value="HET"/>
</dbReference>
<gene>
    <name evidence="3" type="ORF">PDIGIT_LOCUS4693</name>
</gene>
<feature type="compositionally biased region" description="Acidic residues" evidence="1">
    <location>
        <begin position="450"/>
        <end position="459"/>
    </location>
</feature>
<keyword evidence="4" id="KW-1185">Reference proteome</keyword>
<proteinExistence type="predicted"/>
<feature type="region of interest" description="Disordered" evidence="1">
    <location>
        <begin position="450"/>
        <end position="546"/>
    </location>
</feature>
<feature type="compositionally biased region" description="Basic and acidic residues" evidence="1">
    <location>
        <begin position="531"/>
        <end position="546"/>
    </location>
</feature>
<dbReference type="Pfam" id="PF06985">
    <property type="entry name" value="HET"/>
    <property type="match status" value="1"/>
</dbReference>
<dbReference type="OrthoDB" id="2157530at2759"/>
<evidence type="ECO:0000313" key="3">
    <source>
        <dbReference type="EMBL" id="CAI6331667.1"/>
    </source>
</evidence>
<comment type="caution">
    <text evidence="3">The sequence shown here is derived from an EMBL/GenBank/DDBJ whole genome shotgun (WGS) entry which is preliminary data.</text>
</comment>
<evidence type="ECO:0000259" key="2">
    <source>
        <dbReference type="Pfam" id="PF06985"/>
    </source>
</evidence>
<accession>A0A9W4UCB2</accession>
<organism evidence="3 4">
    <name type="scientific">Periconia digitata</name>
    <dbReference type="NCBI Taxonomy" id="1303443"/>
    <lineage>
        <taxon>Eukaryota</taxon>
        <taxon>Fungi</taxon>
        <taxon>Dikarya</taxon>
        <taxon>Ascomycota</taxon>
        <taxon>Pezizomycotina</taxon>
        <taxon>Dothideomycetes</taxon>
        <taxon>Pleosporomycetidae</taxon>
        <taxon>Pleosporales</taxon>
        <taxon>Massarineae</taxon>
        <taxon>Periconiaceae</taxon>
        <taxon>Periconia</taxon>
    </lineage>
</organism>
<evidence type="ECO:0000313" key="4">
    <source>
        <dbReference type="Proteomes" id="UP001152607"/>
    </source>
</evidence>
<dbReference type="PANTHER" id="PTHR24148:SF64">
    <property type="entry name" value="HETEROKARYON INCOMPATIBILITY DOMAIN-CONTAINING PROTEIN"/>
    <property type="match status" value="1"/>
</dbReference>
<dbReference type="Proteomes" id="UP001152607">
    <property type="component" value="Unassembled WGS sequence"/>
</dbReference>
<sequence length="812" mass="91815">MMEILHFSVGRVASRFLAASESIKTPTQHCLRSYLQKPHHSTSRVPLSSLRYQVLRQAECFNVSPLINLSRDIQLRPSATRACLRSQQLQSSTGGMELAVALMAGVVLIATALPDRRGLQYPPLHSTKDSIRVLKLHPGCARDTIKCNLNTVAFSEKPEYEALSYAWGNSGSTKSIMVNGSRVKVKENLWQALGQLRHATKPRVLWIDSLCINQDDLAEKNRQVPFMAFIYGRAQRVVIWLGNHEPPPRVQHRLEHVQDWTDDSTRRRKSEAWKQVERLLRQLAHQEYWKRTWIIQEITMASNLVVCYGKESLTWDDFVAWVQLYQDLNAEDPALRYISTLEYMRQCRFEDPKKFSLKHLIDVFQDSFSSVQSDKIYAFLGMAYDDFDHSIQVDYGKSVAEVYRDVVRSFCVSSPSETQENEADLVYYSALVRRLLTRKAIQKPKRELPLVDDVDEDGDQGSGEAAQLARVPNQTQQSFEPFSSVQKSSESHSQDGKNKNNSTFILNNYFPGQAPKVKSAPMPEQTLSQSEEERKKEEEENSKKKQNQEELLLLAIGAAVVMALGTAYYYLTRRAPDVPKEWHWQASEPEDLKTWTSIHHDSSWENEQLELRGRIAGHITHVGPSVHAVLGSRQETKHWTASLASHFPDVSEFAKARGLNEKMLQLVYDSNDLQTRNIGPLRSSSSSGLDASAQSGSDDSPRLFAGSNTILGLVPPDSQNGDVVVQFWNSRACAVVREMPHSSGGLREEDPTPPRYELIGRASIVTSGTDADWDVPRDKRAFGLFSRDVLNLNVTLDELTRLSLDTVNLDGS</sequence>
<dbReference type="EMBL" id="CAOQHR010000003">
    <property type="protein sequence ID" value="CAI6331667.1"/>
    <property type="molecule type" value="Genomic_DNA"/>
</dbReference>
<feature type="region of interest" description="Disordered" evidence="1">
    <location>
        <begin position="678"/>
        <end position="701"/>
    </location>
</feature>
<dbReference type="InterPro" id="IPR052895">
    <property type="entry name" value="HetReg/Transcr_Mod"/>
</dbReference>
<feature type="compositionally biased region" description="Low complexity" evidence="1">
    <location>
        <begin position="683"/>
        <end position="698"/>
    </location>
</feature>
<dbReference type="AlphaFoldDB" id="A0A9W4UCB2"/>
<dbReference type="PANTHER" id="PTHR24148">
    <property type="entry name" value="ANKYRIN REPEAT DOMAIN-CONTAINING PROTEIN 39 HOMOLOG-RELATED"/>
    <property type="match status" value="1"/>
</dbReference>
<feature type="domain" description="Heterokaryon incompatibility" evidence="2">
    <location>
        <begin position="160"/>
        <end position="297"/>
    </location>
</feature>
<evidence type="ECO:0000256" key="1">
    <source>
        <dbReference type="SAM" id="MobiDB-lite"/>
    </source>
</evidence>
<feature type="compositionally biased region" description="Basic and acidic residues" evidence="1">
    <location>
        <begin position="489"/>
        <end position="498"/>
    </location>
</feature>
<feature type="compositionally biased region" description="Polar residues" evidence="1">
    <location>
        <begin position="472"/>
        <end position="481"/>
    </location>
</feature>
<name>A0A9W4UCB2_9PLEO</name>
<reference evidence="3" key="1">
    <citation type="submission" date="2023-01" db="EMBL/GenBank/DDBJ databases">
        <authorList>
            <person name="Van Ghelder C."/>
            <person name="Rancurel C."/>
        </authorList>
    </citation>
    <scope>NUCLEOTIDE SEQUENCE</scope>
    <source>
        <strain evidence="3">CNCM I-4278</strain>
    </source>
</reference>
<protein>
    <recommendedName>
        <fullName evidence="2">Heterokaryon incompatibility domain-containing protein</fullName>
    </recommendedName>
</protein>